<dbReference type="EMBL" id="NTWE01000020">
    <property type="protein sequence ID" value="PEW02875.1"/>
    <property type="molecule type" value="Genomic_DNA"/>
</dbReference>
<proteinExistence type="predicted"/>
<protein>
    <submittedName>
        <fullName evidence="1">Uncharacterized protein</fullName>
    </submittedName>
</protein>
<gene>
    <name evidence="1" type="ORF">CN425_08110</name>
</gene>
<name>A0A2A9U2Z8_BACCE</name>
<sequence>MQNEKFYTKSRQQFWLSASELYELAICDKMFSHYKKSEAASSNSLEVVSINGEEKNGIDSK</sequence>
<dbReference type="AlphaFoldDB" id="A0A2A9U2Z8"/>
<accession>A0A2A9U2Z8</accession>
<evidence type="ECO:0000313" key="1">
    <source>
        <dbReference type="EMBL" id="PEW02875.1"/>
    </source>
</evidence>
<dbReference type="Proteomes" id="UP000220635">
    <property type="component" value="Unassembled WGS sequence"/>
</dbReference>
<comment type="caution">
    <text evidence="1">The sequence shown here is derived from an EMBL/GenBank/DDBJ whole genome shotgun (WGS) entry which is preliminary data.</text>
</comment>
<evidence type="ECO:0000313" key="2">
    <source>
        <dbReference type="Proteomes" id="UP000220635"/>
    </source>
</evidence>
<organism evidence="1 2">
    <name type="scientific">Bacillus cereus</name>
    <dbReference type="NCBI Taxonomy" id="1396"/>
    <lineage>
        <taxon>Bacteria</taxon>
        <taxon>Bacillati</taxon>
        <taxon>Bacillota</taxon>
        <taxon>Bacilli</taxon>
        <taxon>Bacillales</taxon>
        <taxon>Bacillaceae</taxon>
        <taxon>Bacillus</taxon>
        <taxon>Bacillus cereus group</taxon>
    </lineage>
</organism>
<reference evidence="1 2" key="1">
    <citation type="submission" date="2017-09" db="EMBL/GenBank/DDBJ databases">
        <title>Large-scale bioinformatics analysis of Bacillus genomes uncovers conserved roles of natural products in bacterial physiology.</title>
        <authorList>
            <consortium name="Agbiome Team Llc"/>
            <person name="Bleich R.M."/>
            <person name="Grubbs K.J."/>
            <person name="Santa Maria K.C."/>
            <person name="Allen S.E."/>
            <person name="Farag S."/>
            <person name="Shank E.A."/>
            <person name="Bowers A."/>
        </authorList>
    </citation>
    <scope>NUCLEOTIDE SEQUENCE [LARGE SCALE GENOMIC DNA]</scope>
    <source>
        <strain evidence="1 2">AFS010695</strain>
    </source>
</reference>